<evidence type="ECO:0000256" key="1">
    <source>
        <dbReference type="ARBA" id="ARBA00004123"/>
    </source>
</evidence>
<comment type="caution">
    <text evidence="10">The sequence shown here is derived from an EMBL/GenBank/DDBJ whole genome shotgun (WGS) entry which is preliminary data.</text>
</comment>
<dbReference type="InterPro" id="IPR013761">
    <property type="entry name" value="SAM/pointed_sf"/>
</dbReference>
<comment type="subcellular location">
    <subcellularLocation>
        <location evidence="1 7">Nucleus</location>
    </subcellularLocation>
</comment>
<keyword evidence="4 7" id="KW-0238">DNA-binding</keyword>
<evidence type="ECO:0000313" key="11">
    <source>
        <dbReference type="Proteomes" id="UP000466442"/>
    </source>
</evidence>
<dbReference type="PROSITE" id="PS51968">
    <property type="entry name" value="GRH_CP2_DB"/>
    <property type="match status" value="1"/>
</dbReference>
<keyword evidence="3" id="KW-0805">Transcription regulation</keyword>
<evidence type="ECO:0000256" key="7">
    <source>
        <dbReference type="PROSITE-ProRule" id="PRU01313"/>
    </source>
</evidence>
<feature type="domain" description="Grh/CP2 DB" evidence="9">
    <location>
        <begin position="184"/>
        <end position="416"/>
    </location>
</feature>
<evidence type="ECO:0000256" key="6">
    <source>
        <dbReference type="ARBA" id="ARBA00023242"/>
    </source>
</evidence>
<sequence length="631" mass="69910">MDLLLMSEEIGGSITDPWQSGEVMRMASKRKQWPQESNSNKMRKNNGGNEVNSWGSVDELEVDLDGSLTGFNVDLGSSGFSNSDALLALPSLSNFKQELLSPFCGSDTNGEVVGQRDNNPKSSPISYENGCNQPLPREYHSGNSTPIHEENNSNSSIKSSGSNSPSSNIVCAPATSSTISPSSEDCRFQYVLAAATSIATKLNEETLTYLNQGQPYEIKLKKLGDLSEYRGKILKSVVRLSFHERRLQYMEREQMAAWVSNHPGDAIMEVDLPLSYGICDLVQDPSSLNSVEFLWDPTKEVGVYVKVNCISTEFTPKKHGGEKGVPFRVQVDTYLQNDPQMRRLHSASCQVKVFKLKGADRKHKQDREKIQKRPIGEQEKYQCSYECTVLTDAPVSAETIYPKLETSLPPSPTHFISEGKKYRQLTAVPSSIPLEDQQRLNHDSPPDSTILQKPVVNDEGIVNGFDEGSVNAGWGPQQLAVWLQANRYGPHIHTLSTFSGADLLRLSKENLVQLCGLPDGIRLFNILHARPIVPKLTLYICVDPRERVYQAVYLTCLTSSELVSKVCAVLGLHSSQVASMFVEGPNGIKLVLNDLLVSHLNDHSTYSISTVHDGPERYQLLLKQSEHTPTP</sequence>
<feature type="region of interest" description="Disordered" evidence="8">
    <location>
        <begin position="29"/>
        <end position="54"/>
    </location>
</feature>
<gene>
    <name evidence="10" type="ORF">GE061_005368</name>
</gene>
<name>A0A8S9WXV3_APOLU</name>
<feature type="compositionally biased region" description="Polar residues" evidence="8">
    <location>
        <begin position="34"/>
        <end position="54"/>
    </location>
</feature>
<feature type="region of interest" description="Disordered" evidence="8">
    <location>
        <begin position="106"/>
        <end position="167"/>
    </location>
</feature>
<keyword evidence="5" id="KW-0804">Transcription</keyword>
<dbReference type="Gene3D" id="1.10.150.50">
    <property type="entry name" value="Transcription Factor, Ets-1"/>
    <property type="match status" value="1"/>
</dbReference>
<accession>A0A8S9WXV3</accession>
<feature type="compositionally biased region" description="Low complexity" evidence="8">
    <location>
        <begin position="152"/>
        <end position="167"/>
    </location>
</feature>
<dbReference type="Pfam" id="PF18016">
    <property type="entry name" value="SAM_3"/>
    <property type="match status" value="1"/>
</dbReference>
<dbReference type="GO" id="GO:0000978">
    <property type="term" value="F:RNA polymerase II cis-regulatory region sequence-specific DNA binding"/>
    <property type="evidence" value="ECO:0007669"/>
    <property type="project" value="TreeGrafter"/>
</dbReference>
<keyword evidence="11" id="KW-1185">Reference proteome</keyword>
<dbReference type="InterPro" id="IPR007604">
    <property type="entry name" value="CP2"/>
</dbReference>
<feature type="compositionally biased region" description="Polar residues" evidence="8">
    <location>
        <begin position="116"/>
        <end position="132"/>
    </location>
</feature>
<proteinExistence type="inferred from homology"/>
<dbReference type="EMBL" id="WIXP02000013">
    <property type="protein sequence ID" value="KAF6200921.1"/>
    <property type="molecule type" value="Genomic_DNA"/>
</dbReference>
<dbReference type="SUPFAM" id="SSF47769">
    <property type="entry name" value="SAM/Pointed domain"/>
    <property type="match status" value="1"/>
</dbReference>
<evidence type="ECO:0000256" key="3">
    <source>
        <dbReference type="ARBA" id="ARBA00023015"/>
    </source>
</evidence>
<dbReference type="InterPro" id="IPR040167">
    <property type="entry name" value="TF_CP2-like"/>
</dbReference>
<dbReference type="InterPro" id="IPR041418">
    <property type="entry name" value="SAM_3"/>
</dbReference>
<dbReference type="GO" id="GO:0001228">
    <property type="term" value="F:DNA-binding transcription activator activity, RNA polymerase II-specific"/>
    <property type="evidence" value="ECO:0007669"/>
    <property type="project" value="TreeGrafter"/>
</dbReference>
<evidence type="ECO:0000256" key="8">
    <source>
        <dbReference type="SAM" id="MobiDB-lite"/>
    </source>
</evidence>
<evidence type="ECO:0000259" key="9">
    <source>
        <dbReference type="PROSITE" id="PS51968"/>
    </source>
</evidence>
<evidence type="ECO:0000256" key="2">
    <source>
        <dbReference type="ARBA" id="ARBA00010852"/>
    </source>
</evidence>
<dbReference type="Pfam" id="PF25416">
    <property type="entry name" value="GRHL1_C"/>
    <property type="match status" value="1"/>
</dbReference>
<comment type="similarity">
    <text evidence="2">Belongs to the grh/CP2 family. CP2 subfamily.</text>
</comment>
<evidence type="ECO:0000256" key="4">
    <source>
        <dbReference type="ARBA" id="ARBA00023125"/>
    </source>
</evidence>
<protein>
    <recommendedName>
        <fullName evidence="9">Grh/CP2 DB domain-containing protein</fullName>
    </recommendedName>
</protein>
<keyword evidence="6 7" id="KW-0539">Nucleus</keyword>
<dbReference type="PANTHER" id="PTHR11037:SF21">
    <property type="entry name" value="GEMINI, ISOFORM C"/>
    <property type="match status" value="1"/>
</dbReference>
<dbReference type="InterPro" id="IPR057520">
    <property type="entry name" value="GRHL1/CP2_C"/>
</dbReference>
<dbReference type="OrthoDB" id="9996779at2759"/>
<dbReference type="GO" id="GO:0005634">
    <property type="term" value="C:nucleus"/>
    <property type="evidence" value="ECO:0007669"/>
    <property type="project" value="UniProtKB-SubCell"/>
</dbReference>
<dbReference type="Proteomes" id="UP000466442">
    <property type="component" value="Unassembled WGS sequence"/>
</dbReference>
<evidence type="ECO:0000313" key="10">
    <source>
        <dbReference type="EMBL" id="KAF6200921.1"/>
    </source>
</evidence>
<dbReference type="AlphaFoldDB" id="A0A8S9WXV3"/>
<dbReference type="PANTHER" id="PTHR11037">
    <property type="entry name" value="TRANSCRIPTION FACTOR CP2"/>
    <property type="match status" value="1"/>
</dbReference>
<evidence type="ECO:0000256" key="5">
    <source>
        <dbReference type="ARBA" id="ARBA00023163"/>
    </source>
</evidence>
<organism evidence="10 11">
    <name type="scientific">Apolygus lucorum</name>
    <name type="common">Small green plant bug</name>
    <name type="synonym">Lygocoris lucorum</name>
    <dbReference type="NCBI Taxonomy" id="248454"/>
    <lineage>
        <taxon>Eukaryota</taxon>
        <taxon>Metazoa</taxon>
        <taxon>Ecdysozoa</taxon>
        <taxon>Arthropoda</taxon>
        <taxon>Hexapoda</taxon>
        <taxon>Insecta</taxon>
        <taxon>Pterygota</taxon>
        <taxon>Neoptera</taxon>
        <taxon>Paraneoptera</taxon>
        <taxon>Hemiptera</taxon>
        <taxon>Heteroptera</taxon>
        <taxon>Panheteroptera</taxon>
        <taxon>Cimicomorpha</taxon>
        <taxon>Miridae</taxon>
        <taxon>Mirini</taxon>
        <taxon>Apolygus</taxon>
    </lineage>
</organism>
<dbReference type="Pfam" id="PF04516">
    <property type="entry name" value="CP2"/>
    <property type="match status" value="1"/>
</dbReference>
<reference evidence="10" key="1">
    <citation type="journal article" date="2021" name="Mol. Ecol. Resour.">
        <title>Apolygus lucorum genome provides insights into omnivorousness and mesophyll feeding.</title>
        <authorList>
            <person name="Liu Y."/>
            <person name="Liu H."/>
            <person name="Wang H."/>
            <person name="Huang T."/>
            <person name="Liu B."/>
            <person name="Yang B."/>
            <person name="Yin L."/>
            <person name="Li B."/>
            <person name="Zhang Y."/>
            <person name="Zhang S."/>
            <person name="Jiang F."/>
            <person name="Zhang X."/>
            <person name="Ren Y."/>
            <person name="Wang B."/>
            <person name="Wang S."/>
            <person name="Lu Y."/>
            <person name="Wu K."/>
            <person name="Fan W."/>
            <person name="Wang G."/>
        </authorList>
    </citation>
    <scope>NUCLEOTIDE SEQUENCE</scope>
    <source>
        <strain evidence="10">12Hb</strain>
    </source>
</reference>